<organism evidence="6 7">
    <name type="scientific">Trapa incisa</name>
    <dbReference type="NCBI Taxonomy" id="236973"/>
    <lineage>
        <taxon>Eukaryota</taxon>
        <taxon>Viridiplantae</taxon>
        <taxon>Streptophyta</taxon>
        <taxon>Embryophyta</taxon>
        <taxon>Tracheophyta</taxon>
        <taxon>Spermatophyta</taxon>
        <taxon>Magnoliopsida</taxon>
        <taxon>eudicotyledons</taxon>
        <taxon>Gunneridae</taxon>
        <taxon>Pentapetalae</taxon>
        <taxon>rosids</taxon>
        <taxon>malvids</taxon>
        <taxon>Myrtales</taxon>
        <taxon>Lythraceae</taxon>
        <taxon>Trapa</taxon>
    </lineage>
</organism>
<dbReference type="CDD" id="cd07224">
    <property type="entry name" value="Pat_like"/>
    <property type="match status" value="1"/>
</dbReference>
<dbReference type="EC" id="3.1.1.-" evidence="3"/>
<protein>
    <recommendedName>
        <fullName evidence="3">Patatin</fullName>
        <ecNumber evidence="3">3.1.1.-</ecNumber>
    </recommendedName>
</protein>
<dbReference type="InterPro" id="IPR033562">
    <property type="entry name" value="PLPL"/>
</dbReference>
<evidence type="ECO:0000256" key="3">
    <source>
        <dbReference type="RuleBase" id="RU361262"/>
    </source>
</evidence>
<feature type="active site" description="Nucleophile" evidence="2">
    <location>
        <position position="107"/>
    </location>
</feature>
<comment type="similarity">
    <text evidence="3">Belongs to the patatin family.</text>
</comment>
<dbReference type="PANTHER" id="PTHR12406">
    <property type="entry name" value="CALCIUM-INDEPENDENT PHOSPHOLIPASE A2 IPLA2 -RELATED"/>
    <property type="match status" value="1"/>
</dbReference>
<feature type="signal peptide" evidence="4">
    <location>
        <begin position="1"/>
        <end position="16"/>
    </location>
</feature>
<feature type="short sequence motif" description="GXSXG" evidence="2">
    <location>
        <begin position="105"/>
        <end position="109"/>
    </location>
</feature>
<feature type="active site" description="Proton acceptor" evidence="2">
    <location>
        <position position="231"/>
    </location>
</feature>
<feature type="domain" description="PNPLA" evidence="5">
    <location>
        <begin position="72"/>
        <end position="245"/>
    </location>
</feature>
<dbReference type="Pfam" id="PF01734">
    <property type="entry name" value="Patatin"/>
    <property type="match status" value="1"/>
</dbReference>
<dbReference type="GO" id="GO:0005737">
    <property type="term" value="C:cytoplasm"/>
    <property type="evidence" value="ECO:0007669"/>
    <property type="project" value="TreeGrafter"/>
</dbReference>
<feature type="chain" id="PRO_5042954633" description="Patatin" evidence="4">
    <location>
        <begin position="17"/>
        <end position="351"/>
    </location>
</feature>
<comment type="function">
    <text evidence="3">Lipolytic acyl hydrolase (LAH).</text>
</comment>
<dbReference type="PANTHER" id="PTHR12406:SF7">
    <property type="entry name" value="PATATIN-LIKE PHOSPHOLIPASE DOMAIN-CONTAINING PROTEIN 4"/>
    <property type="match status" value="1"/>
</dbReference>
<dbReference type="GO" id="GO:0055088">
    <property type="term" value="P:lipid homeostasis"/>
    <property type="evidence" value="ECO:0007669"/>
    <property type="project" value="TreeGrafter"/>
</dbReference>
<keyword evidence="2 3" id="KW-0442">Lipid degradation</keyword>
<keyword evidence="2 3" id="KW-0378">Hydrolase</keyword>
<dbReference type="InterPro" id="IPR016035">
    <property type="entry name" value="Acyl_Trfase/lysoPLipase"/>
</dbReference>
<comment type="domain">
    <text evidence="3">The nitrogen atoms of the two glycine residues in the GGXR motif define the oxyanion hole, and stabilize the oxyanion that forms during the nucleophilic attack by the catalytic serine during substrate cleavage.</text>
</comment>
<dbReference type="PROSITE" id="PS51635">
    <property type="entry name" value="PNPLA"/>
    <property type="match status" value="1"/>
</dbReference>
<comment type="caution">
    <text evidence="2">Lacks conserved residue(s) required for the propagation of feature annotation.</text>
</comment>
<comment type="caution">
    <text evidence="6">The sequence shown here is derived from an EMBL/GenBank/DDBJ whole genome shotgun (WGS) entry which is preliminary data.</text>
</comment>
<proteinExistence type="inferred from homology"/>
<gene>
    <name evidence="6" type="ORF">SAY87_020699</name>
</gene>
<evidence type="ECO:0000256" key="1">
    <source>
        <dbReference type="ARBA" id="ARBA00023098"/>
    </source>
</evidence>
<evidence type="ECO:0000259" key="5">
    <source>
        <dbReference type="PROSITE" id="PS51635"/>
    </source>
</evidence>
<evidence type="ECO:0000313" key="7">
    <source>
        <dbReference type="Proteomes" id="UP001345219"/>
    </source>
</evidence>
<evidence type="ECO:0000256" key="4">
    <source>
        <dbReference type="SAM" id="SignalP"/>
    </source>
</evidence>
<dbReference type="GO" id="GO:0005811">
    <property type="term" value="C:lipid droplet"/>
    <property type="evidence" value="ECO:0007669"/>
    <property type="project" value="TreeGrafter"/>
</dbReference>
<keyword evidence="7" id="KW-1185">Reference proteome</keyword>
<dbReference type="SUPFAM" id="SSF52151">
    <property type="entry name" value="FabD/lysophospholipase-like"/>
    <property type="match status" value="1"/>
</dbReference>
<reference evidence="6 7" key="1">
    <citation type="journal article" date="2023" name="Hortic Res">
        <title>Pangenome of water caltrop reveals structural variations and asymmetric subgenome divergence after allopolyploidization.</title>
        <authorList>
            <person name="Zhang X."/>
            <person name="Chen Y."/>
            <person name="Wang L."/>
            <person name="Yuan Y."/>
            <person name="Fang M."/>
            <person name="Shi L."/>
            <person name="Lu R."/>
            <person name="Comes H.P."/>
            <person name="Ma Y."/>
            <person name="Chen Y."/>
            <person name="Huang G."/>
            <person name="Zhou Y."/>
            <person name="Zheng Z."/>
            <person name="Qiu Y."/>
        </authorList>
    </citation>
    <scope>NUCLEOTIDE SEQUENCE [LARGE SCALE GENOMIC DNA]</scope>
    <source>
        <tissue evidence="6">Roots</tissue>
    </source>
</reference>
<dbReference type="GO" id="GO:0004806">
    <property type="term" value="F:triacylglycerol lipase activity"/>
    <property type="evidence" value="ECO:0007669"/>
    <property type="project" value="TreeGrafter"/>
</dbReference>
<keyword evidence="4" id="KW-0732">Signal</keyword>
<name>A0AAN7JR70_9MYRT</name>
<dbReference type="InterPro" id="IPR002641">
    <property type="entry name" value="PNPLA_dom"/>
</dbReference>
<sequence>MKFFAVTAVELFLSLASLLIKRRNRNSSPSSDDSLLIHDGGINGGGNGKAILEEEIDPDVIWEQRVITSPGLSFSAAGLLFPYSLGVAQLLIERGYIKETTPLAGSSAGPIVCAVVASGKSMAEGLRAFKILAEDCRSRGTAFRLGFLSSWQLRLFLAMFFEKFLPEDIHIRSNGRIRVAVTQILWRTRGLLVDQFNSKEDFINAVITSSFVPIYLAPRLATVFRTRLCIDGGFTLFMPPTSAAQTVILLCMFVFPAAQLGLQGIEISPDCNPENRATFRELFNWALTLSKKNWALTPAGDDILGRLFELGYLDASVWAESNPVSKIVQDDFLPAQNGGVTTYNNSGDGER</sequence>
<accession>A0AAN7JR70</accession>
<dbReference type="GO" id="GO:0019433">
    <property type="term" value="P:triglyceride catabolic process"/>
    <property type="evidence" value="ECO:0007669"/>
    <property type="project" value="TreeGrafter"/>
</dbReference>
<dbReference type="AlphaFoldDB" id="A0AAN7JR70"/>
<evidence type="ECO:0000256" key="2">
    <source>
        <dbReference type="PROSITE-ProRule" id="PRU01161"/>
    </source>
</evidence>
<keyword evidence="1 2" id="KW-0443">Lipid metabolism</keyword>
<dbReference type="GO" id="GO:0016020">
    <property type="term" value="C:membrane"/>
    <property type="evidence" value="ECO:0007669"/>
    <property type="project" value="TreeGrafter"/>
</dbReference>
<dbReference type="EMBL" id="JAXIOK010000016">
    <property type="protein sequence ID" value="KAK4751901.1"/>
    <property type="molecule type" value="Genomic_DNA"/>
</dbReference>
<dbReference type="Proteomes" id="UP001345219">
    <property type="component" value="Chromosome 16"/>
</dbReference>
<evidence type="ECO:0000313" key="6">
    <source>
        <dbReference type="EMBL" id="KAK4751901.1"/>
    </source>
</evidence>
<feature type="short sequence motif" description="DGA/G" evidence="2">
    <location>
        <begin position="231"/>
        <end position="233"/>
    </location>
</feature>